<accession>A0A1B6PQG8</accession>
<gene>
    <name evidence="1" type="ORF">SORBI_3005G061950</name>
</gene>
<name>A0A1B6PQG8_SORBI</name>
<protein>
    <submittedName>
        <fullName evidence="1">Uncharacterized protein</fullName>
    </submittedName>
</protein>
<evidence type="ECO:0000313" key="1">
    <source>
        <dbReference type="EMBL" id="KXG27906.2"/>
    </source>
</evidence>
<keyword evidence="2" id="KW-1185">Reference proteome</keyword>
<dbReference type="Gramene" id="KXG27906">
    <property type="protein sequence ID" value="KXG27906"/>
    <property type="gene ID" value="SORBI_3005G061950"/>
</dbReference>
<evidence type="ECO:0000313" key="2">
    <source>
        <dbReference type="Proteomes" id="UP000000768"/>
    </source>
</evidence>
<proteinExistence type="predicted"/>
<sequence>MSPDSPHPFSSHCFFSSFFGEHISGTWRRCGKCLFPPYSDSRTQALSSFYYFQKTQHQQLAAASKASRMSLCTKESIRSSKKGRGESDDQFVGELPLLPPLLVEQQDARELVYALHYAATFRFFFDKALLLLASILSRLVWAGLGCILRTPTCCTVAGA</sequence>
<dbReference type="EMBL" id="CM000764">
    <property type="protein sequence ID" value="KXG27906.2"/>
    <property type="molecule type" value="Genomic_DNA"/>
</dbReference>
<reference evidence="2" key="2">
    <citation type="journal article" date="2018" name="Plant J.">
        <title>The Sorghum bicolor reference genome: improved assembly, gene annotations, a transcriptome atlas, and signatures of genome organization.</title>
        <authorList>
            <person name="McCormick R.F."/>
            <person name="Truong S.K."/>
            <person name="Sreedasyam A."/>
            <person name="Jenkins J."/>
            <person name="Shu S."/>
            <person name="Sims D."/>
            <person name="Kennedy M."/>
            <person name="Amirebrahimi M."/>
            <person name="Weers B.D."/>
            <person name="McKinley B."/>
            <person name="Mattison A."/>
            <person name="Morishige D.T."/>
            <person name="Grimwood J."/>
            <person name="Schmutz J."/>
            <person name="Mullet J.E."/>
        </authorList>
    </citation>
    <scope>NUCLEOTIDE SEQUENCE [LARGE SCALE GENOMIC DNA]</scope>
    <source>
        <strain evidence="2">cv. BTx623</strain>
    </source>
</reference>
<reference evidence="1 2" key="1">
    <citation type="journal article" date="2009" name="Nature">
        <title>The Sorghum bicolor genome and the diversification of grasses.</title>
        <authorList>
            <person name="Paterson A.H."/>
            <person name="Bowers J.E."/>
            <person name="Bruggmann R."/>
            <person name="Dubchak I."/>
            <person name="Grimwood J."/>
            <person name="Gundlach H."/>
            <person name="Haberer G."/>
            <person name="Hellsten U."/>
            <person name="Mitros T."/>
            <person name="Poliakov A."/>
            <person name="Schmutz J."/>
            <person name="Spannagl M."/>
            <person name="Tang H."/>
            <person name="Wang X."/>
            <person name="Wicker T."/>
            <person name="Bharti A.K."/>
            <person name="Chapman J."/>
            <person name="Feltus F.A."/>
            <person name="Gowik U."/>
            <person name="Grigoriev I.V."/>
            <person name="Lyons E."/>
            <person name="Maher C.A."/>
            <person name="Martis M."/>
            <person name="Narechania A."/>
            <person name="Otillar R.P."/>
            <person name="Penning B.W."/>
            <person name="Salamov A.A."/>
            <person name="Wang Y."/>
            <person name="Zhang L."/>
            <person name="Carpita N.C."/>
            <person name="Freeling M."/>
            <person name="Gingle A.R."/>
            <person name="Hash C.T."/>
            <person name="Keller B."/>
            <person name="Klein P."/>
            <person name="Kresovich S."/>
            <person name="McCann M.C."/>
            <person name="Ming R."/>
            <person name="Peterson D.G."/>
            <person name="Mehboob-ur-Rahman"/>
            <person name="Ware D."/>
            <person name="Westhoff P."/>
            <person name="Mayer K.F."/>
            <person name="Messing J."/>
            <person name="Rokhsar D.S."/>
        </authorList>
    </citation>
    <scope>NUCLEOTIDE SEQUENCE [LARGE SCALE GENOMIC DNA]</scope>
    <source>
        <strain evidence="2">cv. BTx623</strain>
    </source>
</reference>
<dbReference type="InParanoid" id="A0A1B6PQG8"/>
<organism evidence="1 2">
    <name type="scientific">Sorghum bicolor</name>
    <name type="common">Sorghum</name>
    <name type="synonym">Sorghum vulgare</name>
    <dbReference type="NCBI Taxonomy" id="4558"/>
    <lineage>
        <taxon>Eukaryota</taxon>
        <taxon>Viridiplantae</taxon>
        <taxon>Streptophyta</taxon>
        <taxon>Embryophyta</taxon>
        <taxon>Tracheophyta</taxon>
        <taxon>Spermatophyta</taxon>
        <taxon>Magnoliopsida</taxon>
        <taxon>Liliopsida</taxon>
        <taxon>Poales</taxon>
        <taxon>Poaceae</taxon>
        <taxon>PACMAD clade</taxon>
        <taxon>Panicoideae</taxon>
        <taxon>Andropogonodae</taxon>
        <taxon>Andropogoneae</taxon>
        <taxon>Sorghinae</taxon>
        <taxon>Sorghum</taxon>
    </lineage>
</organism>
<dbReference type="AlphaFoldDB" id="A0A1B6PQG8"/>
<dbReference type="Proteomes" id="UP000000768">
    <property type="component" value="Chromosome 5"/>
</dbReference>